<dbReference type="AlphaFoldDB" id="A0A2J8I633"/>
<dbReference type="PROSITE" id="PS00409">
    <property type="entry name" value="PROKAR_NTER_METHYL"/>
    <property type="match status" value="1"/>
</dbReference>
<protein>
    <recommendedName>
        <fullName evidence="2">Type II secretion system protein H</fullName>
    </recommendedName>
    <alternativeName>
        <fullName evidence="10">General secretion pathway protein H</fullName>
    </alternativeName>
</protein>
<comment type="similarity">
    <text evidence="9">Belongs to the GSP H family.</text>
</comment>
<dbReference type="OrthoDB" id="5871678at2"/>
<feature type="transmembrane region" description="Helical" evidence="11">
    <location>
        <begin position="6"/>
        <end position="30"/>
    </location>
</feature>
<proteinExistence type="inferred from homology"/>
<evidence type="ECO:0000313" key="14">
    <source>
        <dbReference type="Proteomes" id="UP000236449"/>
    </source>
</evidence>
<organism evidence="13 14">
    <name type="scientific">Vibrio diazotrophicus</name>
    <dbReference type="NCBI Taxonomy" id="685"/>
    <lineage>
        <taxon>Bacteria</taxon>
        <taxon>Pseudomonadati</taxon>
        <taxon>Pseudomonadota</taxon>
        <taxon>Gammaproteobacteria</taxon>
        <taxon>Vibrionales</taxon>
        <taxon>Vibrionaceae</taxon>
        <taxon>Vibrio</taxon>
    </lineage>
</organism>
<dbReference type="RefSeq" id="WP_102965374.1">
    <property type="nucleotide sequence ID" value="NZ_JAPWHJ010000026.1"/>
</dbReference>
<sequence length="172" mass="19302">MLRGFTLLEMLITISIMSVLLAFAAPNLYLYQQKHKIRNLASEIHGFLVQAKSEAVFRNKDLWAHIEMDSNPTVTGKWSIRVTDSETSGAGETIQVMAGDKYRNIHFQSNYLLNQIKFNGIRGKISNGTLRFALTDLIEKPLNLRSSFGASRIIVCGEGGEFYGYSQCSSQM</sequence>
<dbReference type="GO" id="GO:0015628">
    <property type="term" value="P:protein secretion by the type II secretion system"/>
    <property type="evidence" value="ECO:0007669"/>
    <property type="project" value="InterPro"/>
</dbReference>
<dbReference type="InterPro" id="IPR016824">
    <property type="entry name" value="Tfp-pilus_assembly_FimT"/>
</dbReference>
<evidence type="ECO:0000256" key="6">
    <source>
        <dbReference type="ARBA" id="ARBA00022692"/>
    </source>
</evidence>
<dbReference type="InterPro" id="IPR012902">
    <property type="entry name" value="N_methyl_site"/>
</dbReference>
<keyword evidence="3" id="KW-1003">Cell membrane</keyword>
<dbReference type="EMBL" id="POSK01000002">
    <property type="protein sequence ID" value="PNI05992.1"/>
    <property type="molecule type" value="Genomic_DNA"/>
</dbReference>
<evidence type="ECO:0000256" key="9">
    <source>
        <dbReference type="ARBA" id="ARBA00025772"/>
    </source>
</evidence>
<evidence type="ECO:0000256" key="11">
    <source>
        <dbReference type="SAM" id="Phobius"/>
    </source>
</evidence>
<dbReference type="SUPFAM" id="SSF54523">
    <property type="entry name" value="Pili subunits"/>
    <property type="match status" value="1"/>
</dbReference>
<dbReference type="Pfam" id="PF12019">
    <property type="entry name" value="GspH"/>
    <property type="match status" value="1"/>
</dbReference>
<feature type="domain" description="General secretion pathway GspH" evidence="12">
    <location>
        <begin position="41"/>
        <end position="135"/>
    </location>
</feature>
<keyword evidence="4" id="KW-0488">Methylation</keyword>
<evidence type="ECO:0000313" key="13">
    <source>
        <dbReference type="EMBL" id="PNI05992.1"/>
    </source>
</evidence>
<gene>
    <name evidence="13" type="ORF">C1N32_03070</name>
</gene>
<evidence type="ECO:0000256" key="10">
    <source>
        <dbReference type="ARBA" id="ARBA00030775"/>
    </source>
</evidence>
<comment type="subcellular location">
    <subcellularLocation>
        <location evidence="1">Cell inner membrane</location>
        <topology evidence="1">Single-pass membrane protein</topology>
    </subcellularLocation>
</comment>
<keyword evidence="7 11" id="KW-1133">Transmembrane helix</keyword>
<keyword evidence="8 11" id="KW-0472">Membrane</keyword>
<evidence type="ECO:0000256" key="5">
    <source>
        <dbReference type="ARBA" id="ARBA00022519"/>
    </source>
</evidence>
<reference evidence="13 14" key="1">
    <citation type="submission" date="2018-01" db="EMBL/GenBank/DDBJ databases">
        <title>Draft genome sequences of six Vibrio diazotrophicus strains isolated from deep-sea sediments of the Baltic Sea.</title>
        <authorList>
            <person name="Castillo D."/>
            <person name="Vandieken V."/>
            <person name="Chiang O."/>
            <person name="Middelboe M."/>
        </authorList>
    </citation>
    <scope>NUCLEOTIDE SEQUENCE [LARGE SCALE GENOMIC DNA]</scope>
    <source>
        <strain evidence="13 14">60.27F</strain>
    </source>
</reference>
<dbReference type="PIRSF" id="PIRSF024622">
    <property type="entry name" value="Tfp_FimT"/>
    <property type="match status" value="1"/>
</dbReference>
<keyword evidence="5" id="KW-0997">Cell inner membrane</keyword>
<dbReference type="Pfam" id="PF07963">
    <property type="entry name" value="N_methyl"/>
    <property type="match status" value="1"/>
</dbReference>
<dbReference type="GO" id="GO:0015627">
    <property type="term" value="C:type II protein secretion system complex"/>
    <property type="evidence" value="ECO:0007669"/>
    <property type="project" value="InterPro"/>
</dbReference>
<dbReference type="Proteomes" id="UP000236449">
    <property type="component" value="Unassembled WGS sequence"/>
</dbReference>
<dbReference type="InterPro" id="IPR022346">
    <property type="entry name" value="T2SS_GspH"/>
</dbReference>
<keyword evidence="6 11" id="KW-0812">Transmembrane</keyword>
<dbReference type="GO" id="GO:0005886">
    <property type="term" value="C:plasma membrane"/>
    <property type="evidence" value="ECO:0007669"/>
    <property type="project" value="UniProtKB-SubCell"/>
</dbReference>
<dbReference type="InterPro" id="IPR045584">
    <property type="entry name" value="Pilin-like"/>
</dbReference>
<evidence type="ECO:0000256" key="7">
    <source>
        <dbReference type="ARBA" id="ARBA00022989"/>
    </source>
</evidence>
<evidence type="ECO:0000256" key="4">
    <source>
        <dbReference type="ARBA" id="ARBA00022481"/>
    </source>
</evidence>
<name>A0A2J8I633_VIBDI</name>
<evidence type="ECO:0000256" key="1">
    <source>
        <dbReference type="ARBA" id="ARBA00004377"/>
    </source>
</evidence>
<evidence type="ECO:0000256" key="3">
    <source>
        <dbReference type="ARBA" id="ARBA00022475"/>
    </source>
</evidence>
<dbReference type="Gene3D" id="3.30.700.10">
    <property type="entry name" value="Glycoprotein, Type 4 Pilin"/>
    <property type="match status" value="1"/>
</dbReference>
<evidence type="ECO:0000256" key="8">
    <source>
        <dbReference type="ARBA" id="ARBA00023136"/>
    </source>
</evidence>
<evidence type="ECO:0000256" key="2">
    <source>
        <dbReference type="ARBA" id="ARBA00021549"/>
    </source>
</evidence>
<dbReference type="NCBIfam" id="TIGR02532">
    <property type="entry name" value="IV_pilin_GFxxxE"/>
    <property type="match status" value="1"/>
</dbReference>
<comment type="caution">
    <text evidence="13">The sequence shown here is derived from an EMBL/GenBank/DDBJ whole genome shotgun (WGS) entry which is preliminary data.</text>
</comment>
<evidence type="ECO:0000259" key="12">
    <source>
        <dbReference type="Pfam" id="PF12019"/>
    </source>
</evidence>
<accession>A0A2J8I633</accession>